<dbReference type="AlphaFoldDB" id="A0A4R5C702"/>
<evidence type="ECO:0008006" key="3">
    <source>
        <dbReference type="Google" id="ProtNLM"/>
    </source>
</evidence>
<reference evidence="1 2" key="1">
    <citation type="submission" date="2019-03" db="EMBL/GenBank/DDBJ databases">
        <title>Flavobacterium AR-3-4 sp. nov. isolated from arctic soil.</title>
        <authorList>
            <person name="Chaudhary D.K."/>
        </authorList>
    </citation>
    <scope>NUCLEOTIDE SEQUENCE [LARGE SCALE GENOMIC DNA]</scope>
    <source>
        <strain evidence="1 2">AR-3-4</strain>
    </source>
</reference>
<comment type="caution">
    <text evidence="1">The sequence shown here is derived from an EMBL/GenBank/DDBJ whole genome shotgun (WGS) entry which is preliminary data.</text>
</comment>
<sequence length="134" mass="15338">MQKEKSILLLFLMGIILFPWQLICLAHPLGEHDHAGDSDHKKISNCELRRQYTGEQSVIWPPMHCKHEVLKSAKFQQPQIDCLILSVSPFVVITSNYEFTFNSKAIKPHLFLEEPNCRSASIISDHPHRGPPLV</sequence>
<evidence type="ECO:0000313" key="2">
    <source>
        <dbReference type="Proteomes" id="UP000295479"/>
    </source>
</evidence>
<gene>
    <name evidence="1" type="ORF">E0F76_13535</name>
</gene>
<name>A0A4R5C702_9FLAO</name>
<proteinExistence type="predicted"/>
<accession>A0A4R5C702</accession>
<dbReference type="OrthoDB" id="9961015at2"/>
<organism evidence="1 2">
    <name type="scientific">Flavobacterium cellulosilyticum</name>
    <dbReference type="NCBI Taxonomy" id="2541731"/>
    <lineage>
        <taxon>Bacteria</taxon>
        <taxon>Pseudomonadati</taxon>
        <taxon>Bacteroidota</taxon>
        <taxon>Flavobacteriia</taxon>
        <taxon>Flavobacteriales</taxon>
        <taxon>Flavobacteriaceae</taxon>
        <taxon>Flavobacterium</taxon>
    </lineage>
</organism>
<keyword evidence="2" id="KW-1185">Reference proteome</keyword>
<evidence type="ECO:0000313" key="1">
    <source>
        <dbReference type="EMBL" id="TDD95488.1"/>
    </source>
</evidence>
<dbReference type="RefSeq" id="WP_132007044.1">
    <property type="nucleotide sequence ID" value="NZ_SMFK01000010.1"/>
</dbReference>
<protein>
    <recommendedName>
        <fullName evidence="3">DUF2946 domain-containing protein</fullName>
    </recommendedName>
</protein>
<dbReference type="EMBL" id="SMFK01000010">
    <property type="protein sequence ID" value="TDD95488.1"/>
    <property type="molecule type" value="Genomic_DNA"/>
</dbReference>
<dbReference type="Proteomes" id="UP000295479">
    <property type="component" value="Unassembled WGS sequence"/>
</dbReference>